<dbReference type="InterPro" id="IPR000522">
    <property type="entry name" value="ABC_transptr_permease_BtuC"/>
</dbReference>
<dbReference type="SUPFAM" id="SSF81345">
    <property type="entry name" value="ABC transporter involved in vitamin B12 uptake, BtuC"/>
    <property type="match status" value="1"/>
</dbReference>
<accession>A0ABX7S8T3</accession>
<dbReference type="InterPro" id="IPR037294">
    <property type="entry name" value="ABC_BtuC-like"/>
</dbReference>
<keyword evidence="7 8" id="KW-0472">Membrane</keyword>
<feature type="transmembrane region" description="Helical" evidence="8">
    <location>
        <begin position="312"/>
        <end position="336"/>
    </location>
</feature>
<protein>
    <submittedName>
        <fullName evidence="9">Iron ABC transporter permease</fullName>
    </submittedName>
</protein>
<feature type="transmembrane region" description="Helical" evidence="8">
    <location>
        <begin position="128"/>
        <end position="148"/>
    </location>
</feature>
<evidence type="ECO:0000256" key="2">
    <source>
        <dbReference type="ARBA" id="ARBA00007935"/>
    </source>
</evidence>
<evidence type="ECO:0000313" key="10">
    <source>
        <dbReference type="Proteomes" id="UP000671862"/>
    </source>
</evidence>
<dbReference type="EMBL" id="CP071446">
    <property type="protein sequence ID" value="QTA37530.1"/>
    <property type="molecule type" value="Genomic_DNA"/>
</dbReference>
<feature type="transmembrane region" description="Helical" evidence="8">
    <location>
        <begin position="20"/>
        <end position="39"/>
    </location>
</feature>
<gene>
    <name evidence="9" type="ORF">JYK00_07285</name>
</gene>
<keyword evidence="10" id="KW-1185">Reference proteome</keyword>
<evidence type="ECO:0000256" key="3">
    <source>
        <dbReference type="ARBA" id="ARBA00022448"/>
    </source>
</evidence>
<evidence type="ECO:0000256" key="4">
    <source>
        <dbReference type="ARBA" id="ARBA00022475"/>
    </source>
</evidence>
<comment type="subcellular location">
    <subcellularLocation>
        <location evidence="1">Cell membrane</location>
        <topology evidence="1">Multi-pass membrane protein</topology>
    </subcellularLocation>
</comment>
<feature type="transmembrane region" description="Helical" evidence="8">
    <location>
        <begin position="103"/>
        <end position="122"/>
    </location>
</feature>
<evidence type="ECO:0000256" key="7">
    <source>
        <dbReference type="ARBA" id="ARBA00023136"/>
    </source>
</evidence>
<organism evidence="9 10">
    <name type="scientific">Thermosipho ferrireducens</name>
    <dbReference type="NCBI Taxonomy" id="2571116"/>
    <lineage>
        <taxon>Bacteria</taxon>
        <taxon>Thermotogati</taxon>
        <taxon>Thermotogota</taxon>
        <taxon>Thermotogae</taxon>
        <taxon>Thermotogales</taxon>
        <taxon>Fervidobacteriaceae</taxon>
        <taxon>Thermosipho</taxon>
    </lineage>
</organism>
<evidence type="ECO:0000256" key="8">
    <source>
        <dbReference type="SAM" id="Phobius"/>
    </source>
</evidence>
<dbReference type="PANTHER" id="PTHR30472">
    <property type="entry name" value="FERRIC ENTEROBACTIN TRANSPORT SYSTEM PERMEASE PROTEIN"/>
    <property type="match status" value="1"/>
</dbReference>
<keyword evidence="5 8" id="KW-0812">Transmembrane</keyword>
<keyword evidence="6 8" id="KW-1133">Transmembrane helix</keyword>
<evidence type="ECO:0000256" key="1">
    <source>
        <dbReference type="ARBA" id="ARBA00004651"/>
    </source>
</evidence>
<dbReference type="RefSeq" id="WP_207566255.1">
    <property type="nucleotide sequence ID" value="NZ_CP071446.1"/>
</dbReference>
<evidence type="ECO:0000313" key="9">
    <source>
        <dbReference type="EMBL" id="QTA37530.1"/>
    </source>
</evidence>
<feature type="transmembrane region" description="Helical" evidence="8">
    <location>
        <begin position="71"/>
        <end position="91"/>
    </location>
</feature>
<evidence type="ECO:0000256" key="5">
    <source>
        <dbReference type="ARBA" id="ARBA00022692"/>
    </source>
</evidence>
<proteinExistence type="inferred from homology"/>
<dbReference type="PANTHER" id="PTHR30472:SF24">
    <property type="entry name" value="FERRIC ENTEROBACTIN TRANSPORT SYSTEM PERMEASE PROTEIN FEPG"/>
    <property type="match status" value="1"/>
</dbReference>
<feature type="transmembrane region" description="Helical" evidence="8">
    <location>
        <begin position="208"/>
        <end position="229"/>
    </location>
</feature>
<name>A0ABX7S8T3_9BACT</name>
<evidence type="ECO:0000256" key="6">
    <source>
        <dbReference type="ARBA" id="ARBA00022989"/>
    </source>
</evidence>
<dbReference type="Pfam" id="PF01032">
    <property type="entry name" value="FecCD"/>
    <property type="match status" value="1"/>
</dbReference>
<feature type="transmembrane region" description="Helical" evidence="8">
    <location>
        <begin position="287"/>
        <end position="305"/>
    </location>
</feature>
<dbReference type="Gene3D" id="1.10.3470.10">
    <property type="entry name" value="ABC transporter involved in vitamin B12 uptake, BtuC"/>
    <property type="match status" value="1"/>
</dbReference>
<feature type="transmembrane region" description="Helical" evidence="8">
    <location>
        <begin position="160"/>
        <end position="182"/>
    </location>
</feature>
<keyword evidence="3" id="KW-0813">Transport</keyword>
<sequence>MGVQSVSKKELKDYRLTKRVAIYAVEAIILIFLIIMSLGSGSVNYSAKEILMALSGQGDSVSRVIVREIRIPRTVSAILVGSNIAIAGALLQAVLKNPLAAPGIIGVTSGASLAAVTIMLVFPALTYFVPFAAFFGGILATFLVFALAWKKGTGVNAVRIVLAGVALNAILGGGTSLLSILYSDRIQGILMWVNGSLAGNTWIDVQTLLPYTVVGFIVALFLSDIANLLQLGDSNAVSLGVKLNQARIILSITAAFLTGISVAIAGIIGFVGLIIPHISRLLVGSNYRFLIPSCALLGASLLVLADMVARTIFAPIELPVGLIMAVSGGPFFLYLLKKVGREGY</sequence>
<feature type="transmembrane region" description="Helical" evidence="8">
    <location>
        <begin position="249"/>
        <end position="275"/>
    </location>
</feature>
<comment type="similarity">
    <text evidence="2">Belongs to the binding-protein-dependent transport system permease family. FecCD subfamily.</text>
</comment>
<reference evidence="9 10" key="1">
    <citation type="submission" date="2021-03" db="EMBL/GenBank/DDBJ databases">
        <title>Thermosipho ferrireducens sp.nov., an anaerobic thermophilic iron-reducing bacterium isolated from a deep-sea hydrothermal sulfide deposits.</title>
        <authorList>
            <person name="Zeng X."/>
            <person name="Chen Y."/>
            <person name="Shao Z."/>
        </authorList>
    </citation>
    <scope>NUCLEOTIDE SEQUENCE [LARGE SCALE GENOMIC DNA]</scope>
    <source>
        <strain evidence="9 10">JL129W03</strain>
    </source>
</reference>
<keyword evidence="4" id="KW-1003">Cell membrane</keyword>
<dbReference type="CDD" id="cd06550">
    <property type="entry name" value="TM_ABC_iron-siderophores_like"/>
    <property type="match status" value="1"/>
</dbReference>
<dbReference type="Proteomes" id="UP000671862">
    <property type="component" value="Chromosome"/>
</dbReference>